<evidence type="ECO:0000313" key="2">
    <source>
        <dbReference type="Proteomes" id="UP000215884"/>
    </source>
</evidence>
<sequence length="80" mass="8271">MALAGAISSSLVKTAINIVLAAGDAYCGGPKVGKDEVLLRLRGAGISSLDDLASQIVNKQPQTPMPAEWITNSHIIIAMP</sequence>
<dbReference type="EMBL" id="CP029426">
    <property type="protein sequence ID" value="AWM03417.1"/>
    <property type="molecule type" value="Genomic_DNA"/>
</dbReference>
<reference evidence="1 2" key="1">
    <citation type="journal article" date="2017" name="Syst. Appl. Microbiol.">
        <title>Soybeans inoculated with root zone soils of Canadian native legumes harbour diverse and novel Bradyrhizobium spp. that possess agricultural potential.</title>
        <authorList>
            <person name="Bromfield E.S.P."/>
            <person name="Cloutier S."/>
            <person name="Tambong J.T."/>
            <person name="Tran Thi T.V."/>
        </authorList>
    </citation>
    <scope>NUCLEOTIDE SEQUENCE [LARGE SCALE GENOMIC DNA]</scope>
    <source>
        <strain evidence="1 2">39S1MB</strain>
    </source>
</reference>
<accession>A0A2U8Q034</accession>
<dbReference type="Proteomes" id="UP000215884">
    <property type="component" value="Chromosome"/>
</dbReference>
<organism evidence="1 2">
    <name type="scientific">Bradyrhizobium amphicarpaeae</name>
    <dbReference type="NCBI Taxonomy" id="1404768"/>
    <lineage>
        <taxon>Bacteria</taxon>
        <taxon>Pseudomonadati</taxon>
        <taxon>Pseudomonadota</taxon>
        <taxon>Alphaproteobacteria</taxon>
        <taxon>Hyphomicrobiales</taxon>
        <taxon>Nitrobacteraceae</taxon>
        <taxon>Bradyrhizobium</taxon>
    </lineage>
</organism>
<keyword evidence="2" id="KW-1185">Reference proteome</keyword>
<dbReference type="AlphaFoldDB" id="A0A2U8Q034"/>
<proteinExistence type="predicted"/>
<dbReference type="KEGG" id="brq:CIT40_27500"/>
<reference evidence="1 2" key="2">
    <citation type="journal article" date="2019" name="Int. J. Syst. Evol. Microbiol.">
        <title>Description and complete genome sequence of Bradyrhizobium amphicarpaeae sp. nov., harbouring photosystem and nitrogen-fixation genes.</title>
        <authorList>
            <person name="Bromfield E.S.P."/>
            <person name="Cloutier S."/>
            <person name="Nguyen H.D.T."/>
        </authorList>
    </citation>
    <scope>NUCLEOTIDE SEQUENCE [LARGE SCALE GENOMIC DNA]</scope>
    <source>
        <strain evidence="1 2">39S1MB</strain>
    </source>
</reference>
<name>A0A2U8Q034_9BRAD</name>
<evidence type="ECO:0000313" key="1">
    <source>
        <dbReference type="EMBL" id="AWM03417.1"/>
    </source>
</evidence>
<gene>
    <name evidence="1" type="ORF">CIT40_27500</name>
</gene>
<protein>
    <submittedName>
        <fullName evidence="1">Uncharacterized protein</fullName>
    </submittedName>
</protein>